<evidence type="ECO:0000256" key="7">
    <source>
        <dbReference type="PIRSR" id="PIRSR618044-1"/>
    </source>
</evidence>
<keyword evidence="2 10" id="KW-0732">Signal</keyword>
<organism evidence="12 13">
    <name type="scientific">Thiorhodococcus drewsii AZ1</name>
    <dbReference type="NCBI Taxonomy" id="765913"/>
    <lineage>
        <taxon>Bacteria</taxon>
        <taxon>Pseudomonadati</taxon>
        <taxon>Pseudomonadota</taxon>
        <taxon>Gammaproteobacteria</taxon>
        <taxon>Chromatiales</taxon>
        <taxon>Chromatiaceae</taxon>
        <taxon>Thiorhodococcus</taxon>
    </lineage>
</organism>
<feature type="chain" id="PRO_5003428987" evidence="10">
    <location>
        <begin position="44"/>
        <end position="345"/>
    </location>
</feature>
<dbReference type="GO" id="GO:0009002">
    <property type="term" value="F:serine-type D-Ala-D-Ala carboxypeptidase activity"/>
    <property type="evidence" value="ECO:0007669"/>
    <property type="project" value="InterPro"/>
</dbReference>
<keyword evidence="5" id="KW-0573">Peptidoglycan synthesis</keyword>
<dbReference type="PRINTS" id="PR00725">
    <property type="entry name" value="DADACBPTASE1"/>
</dbReference>
<keyword evidence="12" id="KW-0121">Carboxypeptidase</keyword>
<evidence type="ECO:0000256" key="3">
    <source>
        <dbReference type="ARBA" id="ARBA00022801"/>
    </source>
</evidence>
<keyword evidence="12" id="KW-0645">Protease</keyword>
<dbReference type="PATRIC" id="fig|765913.3.peg.3190"/>
<evidence type="ECO:0000256" key="6">
    <source>
        <dbReference type="ARBA" id="ARBA00023316"/>
    </source>
</evidence>
<keyword evidence="13" id="KW-1185">Reference proteome</keyword>
<feature type="active site" description="Proton acceptor" evidence="7">
    <location>
        <position position="127"/>
    </location>
</feature>
<evidence type="ECO:0000256" key="8">
    <source>
        <dbReference type="PIRSR" id="PIRSR618044-2"/>
    </source>
</evidence>
<feature type="domain" description="Peptidase S11 D-alanyl-D-alanine carboxypeptidase A N-terminal" evidence="11">
    <location>
        <begin position="92"/>
        <end position="318"/>
    </location>
</feature>
<dbReference type="PANTHER" id="PTHR21581">
    <property type="entry name" value="D-ALANYL-D-ALANINE CARBOXYPEPTIDASE"/>
    <property type="match status" value="1"/>
</dbReference>
<evidence type="ECO:0000259" key="11">
    <source>
        <dbReference type="Pfam" id="PF00768"/>
    </source>
</evidence>
<protein>
    <submittedName>
        <fullName evidence="12">Peptidase S11 D-alanyl-D-alanine carboxypeptidase 1</fullName>
    </submittedName>
</protein>
<evidence type="ECO:0000313" key="13">
    <source>
        <dbReference type="Proteomes" id="UP000004200"/>
    </source>
</evidence>
<evidence type="ECO:0000256" key="4">
    <source>
        <dbReference type="ARBA" id="ARBA00022960"/>
    </source>
</evidence>
<dbReference type="Proteomes" id="UP000004200">
    <property type="component" value="Unassembled WGS sequence"/>
</dbReference>
<evidence type="ECO:0000256" key="5">
    <source>
        <dbReference type="ARBA" id="ARBA00022984"/>
    </source>
</evidence>
<evidence type="ECO:0000313" key="12">
    <source>
        <dbReference type="EMBL" id="EGV29677.1"/>
    </source>
</evidence>
<feature type="active site" evidence="7">
    <location>
        <position position="182"/>
    </location>
</feature>
<dbReference type="GO" id="GO:0006508">
    <property type="term" value="P:proteolysis"/>
    <property type="evidence" value="ECO:0007669"/>
    <property type="project" value="InterPro"/>
</dbReference>
<dbReference type="InterPro" id="IPR018044">
    <property type="entry name" value="Peptidase_S11"/>
</dbReference>
<evidence type="ECO:0000256" key="1">
    <source>
        <dbReference type="ARBA" id="ARBA00007164"/>
    </source>
</evidence>
<dbReference type="GO" id="GO:0071555">
    <property type="term" value="P:cell wall organization"/>
    <property type="evidence" value="ECO:0007669"/>
    <property type="project" value="UniProtKB-KW"/>
</dbReference>
<dbReference type="Pfam" id="PF00768">
    <property type="entry name" value="Peptidase_S11"/>
    <property type="match status" value="1"/>
</dbReference>
<evidence type="ECO:0000256" key="2">
    <source>
        <dbReference type="ARBA" id="ARBA00022729"/>
    </source>
</evidence>
<name>G2E4A8_9GAMM</name>
<comment type="caution">
    <text evidence="12">The sequence shown here is derived from an EMBL/GenBank/DDBJ whole genome shotgun (WGS) entry which is preliminary data.</text>
</comment>
<keyword evidence="4" id="KW-0133">Cell shape</keyword>
<dbReference type="GO" id="GO:0008360">
    <property type="term" value="P:regulation of cell shape"/>
    <property type="evidence" value="ECO:0007669"/>
    <property type="project" value="UniProtKB-KW"/>
</dbReference>
<dbReference type="PANTHER" id="PTHR21581:SF26">
    <property type="entry name" value="D-ALANYL-D-ALANINE ENDOPEPTIDASE"/>
    <property type="match status" value="1"/>
</dbReference>
<proteinExistence type="inferred from homology"/>
<dbReference type="Gene3D" id="3.40.710.10">
    <property type="entry name" value="DD-peptidase/beta-lactamase superfamily"/>
    <property type="match status" value="1"/>
</dbReference>
<keyword evidence="3" id="KW-0378">Hydrolase</keyword>
<feature type="binding site" evidence="8">
    <location>
        <position position="290"/>
    </location>
    <ligand>
        <name>substrate</name>
    </ligand>
</feature>
<dbReference type="SUPFAM" id="SSF56601">
    <property type="entry name" value="beta-lactamase/transpeptidase-like"/>
    <property type="match status" value="1"/>
</dbReference>
<dbReference type="GO" id="GO:0009252">
    <property type="term" value="P:peptidoglycan biosynthetic process"/>
    <property type="evidence" value="ECO:0007669"/>
    <property type="project" value="UniProtKB-KW"/>
</dbReference>
<comment type="similarity">
    <text evidence="1 9">Belongs to the peptidase S11 family.</text>
</comment>
<feature type="signal peptide" evidence="10">
    <location>
        <begin position="1"/>
        <end position="43"/>
    </location>
</feature>
<sequence length="345" mass="38127">MSRLHPLRSIVLRIPKPFGGKWGRVLPTALFLAPLVLTGSACAGNNQEGSHAPVISSRLHAPERTNTSNALGHWGGTSTSQRRDVWGGLNRKALQVHVTSAIVVDENGRQLYAKNANMVTPIASVTKLMTAMIVLDSGVSLDRTITIIDQDRDRLRNSRSRLRIGEARLTRADMIRAALVSSDNRAAHALGRTTFRGGMPEFIKAMNRKARALGMRNTYFADCSGLDARNRSTAEDLVKMVRASTRYSSIRQAAATGEMQLYPFSGKPPLRYRNTNPLVRNPEWQIEVSKTGFINEAGRCLVMSTVINNRRIYIVLLHGSGKLTPVGDSNRIRNWLLTSTQTVSR</sequence>
<dbReference type="STRING" id="765913.ThidrDRAFT_3121"/>
<evidence type="ECO:0000256" key="10">
    <source>
        <dbReference type="SAM" id="SignalP"/>
    </source>
</evidence>
<dbReference type="eggNOG" id="COG1686">
    <property type="taxonomic scope" value="Bacteria"/>
</dbReference>
<gene>
    <name evidence="12" type="ORF">ThidrDRAFT_3121</name>
</gene>
<keyword evidence="6" id="KW-0961">Cell wall biogenesis/degradation</keyword>
<feature type="active site" description="Acyl-ester intermediate" evidence="7">
    <location>
        <position position="124"/>
    </location>
</feature>
<reference evidence="12 13" key="1">
    <citation type="submission" date="2011-06" db="EMBL/GenBank/DDBJ databases">
        <title>The draft genome of Thiorhodococcus drewsii AZ1.</title>
        <authorList>
            <consortium name="US DOE Joint Genome Institute (JGI-PGF)"/>
            <person name="Lucas S."/>
            <person name="Han J."/>
            <person name="Lapidus A."/>
            <person name="Cheng J.-F."/>
            <person name="Goodwin L."/>
            <person name="Pitluck S."/>
            <person name="Peters L."/>
            <person name="Land M.L."/>
            <person name="Hauser L."/>
            <person name="Vogl K."/>
            <person name="Liu Z."/>
            <person name="Imhoff J."/>
            <person name="Thiel V."/>
            <person name="Frigaard N.-U."/>
            <person name="Bryant D.A."/>
            <person name="Woyke T.J."/>
        </authorList>
    </citation>
    <scope>NUCLEOTIDE SEQUENCE [LARGE SCALE GENOMIC DNA]</scope>
    <source>
        <strain evidence="12 13">AZ1</strain>
    </source>
</reference>
<dbReference type="OrthoDB" id="5688590at2"/>
<dbReference type="AlphaFoldDB" id="G2E4A8"/>
<accession>G2E4A8</accession>
<dbReference type="InterPro" id="IPR001967">
    <property type="entry name" value="Peptidase_S11_N"/>
</dbReference>
<dbReference type="EMBL" id="AFWT01000024">
    <property type="protein sequence ID" value="EGV29677.1"/>
    <property type="molecule type" value="Genomic_DNA"/>
</dbReference>
<evidence type="ECO:0000256" key="9">
    <source>
        <dbReference type="RuleBase" id="RU004016"/>
    </source>
</evidence>
<dbReference type="InterPro" id="IPR012338">
    <property type="entry name" value="Beta-lactam/transpept-like"/>
</dbReference>